<organism evidence="1">
    <name type="scientific">Tanacetum cinerariifolium</name>
    <name type="common">Dalmatian daisy</name>
    <name type="synonym">Chrysanthemum cinerariifolium</name>
    <dbReference type="NCBI Taxonomy" id="118510"/>
    <lineage>
        <taxon>Eukaryota</taxon>
        <taxon>Viridiplantae</taxon>
        <taxon>Streptophyta</taxon>
        <taxon>Embryophyta</taxon>
        <taxon>Tracheophyta</taxon>
        <taxon>Spermatophyta</taxon>
        <taxon>Magnoliopsida</taxon>
        <taxon>eudicotyledons</taxon>
        <taxon>Gunneridae</taxon>
        <taxon>Pentapetalae</taxon>
        <taxon>asterids</taxon>
        <taxon>campanulids</taxon>
        <taxon>Asterales</taxon>
        <taxon>Asteraceae</taxon>
        <taxon>Asteroideae</taxon>
        <taxon>Anthemideae</taxon>
        <taxon>Anthemidinae</taxon>
        <taxon>Tanacetum</taxon>
    </lineage>
</organism>
<protein>
    <submittedName>
        <fullName evidence="1">Uncharacterized protein</fullName>
    </submittedName>
</protein>
<name>A0A699IP24_TANCI</name>
<evidence type="ECO:0000313" key="1">
    <source>
        <dbReference type="EMBL" id="GEZ82290.1"/>
    </source>
</evidence>
<accession>A0A699IP24</accession>
<sequence>IGLTIYQERVTEAETMVLKALNF</sequence>
<proteinExistence type="predicted"/>
<reference evidence="1" key="1">
    <citation type="journal article" date="2019" name="Sci. Rep.">
        <title>Draft genome of Tanacetum cinerariifolium, the natural source of mosquito coil.</title>
        <authorList>
            <person name="Yamashiro T."/>
            <person name="Shiraishi A."/>
            <person name="Satake H."/>
            <person name="Nakayama K."/>
        </authorList>
    </citation>
    <scope>NUCLEOTIDE SEQUENCE</scope>
</reference>
<gene>
    <name evidence="1" type="ORF">Tci_554263</name>
</gene>
<comment type="caution">
    <text evidence="1">The sequence shown here is derived from an EMBL/GenBank/DDBJ whole genome shotgun (WGS) entry which is preliminary data.</text>
</comment>
<dbReference type="AlphaFoldDB" id="A0A699IP24"/>
<feature type="non-terminal residue" evidence="1">
    <location>
        <position position="1"/>
    </location>
</feature>
<dbReference type="EMBL" id="BKCJ010328353">
    <property type="protein sequence ID" value="GEZ82290.1"/>
    <property type="molecule type" value="Genomic_DNA"/>
</dbReference>